<dbReference type="AlphaFoldDB" id="A0A0F9RFG9"/>
<dbReference type="Gene3D" id="2.40.30.20">
    <property type="match status" value="1"/>
</dbReference>
<accession>A0A0F9RFG9</accession>
<protein>
    <submittedName>
        <fullName evidence="1">Uncharacterized protein</fullName>
    </submittedName>
</protein>
<comment type="caution">
    <text evidence="1">The sequence shown here is derived from an EMBL/GenBank/DDBJ whole genome shotgun (WGS) entry which is preliminary data.</text>
</comment>
<evidence type="ECO:0000313" key="1">
    <source>
        <dbReference type="EMBL" id="KKN53629.1"/>
    </source>
</evidence>
<dbReference type="InterPro" id="IPR023366">
    <property type="entry name" value="ATP_synth_asu-like_sf"/>
</dbReference>
<gene>
    <name evidence="1" type="ORF">LCGC14_0600600</name>
</gene>
<proteinExistence type="predicted"/>
<dbReference type="EMBL" id="LAZR01000963">
    <property type="protein sequence ID" value="KKN53629.1"/>
    <property type="molecule type" value="Genomic_DNA"/>
</dbReference>
<reference evidence="1" key="1">
    <citation type="journal article" date="2015" name="Nature">
        <title>Complex archaea that bridge the gap between prokaryotes and eukaryotes.</title>
        <authorList>
            <person name="Spang A."/>
            <person name="Saw J.H."/>
            <person name="Jorgensen S.L."/>
            <person name="Zaremba-Niedzwiedzka K."/>
            <person name="Martijn J."/>
            <person name="Lind A.E."/>
            <person name="van Eijk R."/>
            <person name="Schleper C."/>
            <person name="Guy L."/>
            <person name="Ettema T.J."/>
        </authorList>
    </citation>
    <scope>NUCLEOTIDE SEQUENCE</scope>
</reference>
<name>A0A0F9RFG9_9ZZZZ</name>
<organism evidence="1">
    <name type="scientific">marine sediment metagenome</name>
    <dbReference type="NCBI Taxonomy" id="412755"/>
    <lineage>
        <taxon>unclassified sequences</taxon>
        <taxon>metagenomes</taxon>
        <taxon>ecological metagenomes</taxon>
    </lineage>
</organism>
<sequence>MAYRPFLIADMKTGKSLRRHPWLSPEDAFETLKNGHIKDGVLEKRRGYAKFGQIVKVVTSTEVASLSTNAVTGVLNHQDNATENLLVADKERLNRYLTGASVGNTIIAITTANAGSRINIEITAHGFQSATEPKDVVTISGTTSYNGTFTVERIDADNIEVAKAYVSDESSGTASQERFIDLTRNKIRYIGKVDVGGSAQNYTPAVNDTIKGADSSATGVVAALILDTGTVAGNDARGTIIFTQGGVTGGPFNANEELQENGTPSNIAGQSEGANSDDAFTGDNTNYFQATSWNLAGSSRTYITNNNDPIQQYDGTNLSRLTVDIGDANDKNNITSCRLIFVYRERLVILSTIEDGTDFKQRARWCTIKDPQSWPTANFRDIPTQDVIVSADFLLNDLYVWCEKSTWRLAYTGDTAQPFEWEFISANEGSVAQNSLVTQGARQIALGTTRLNISDSREIRAADSEIPEFTLDWIQNSRLFTQGVVMKEERLILEAYAAAGASANADGNTYPDSILTFNYENLGYSTYKLANSIHTIGKSAVESDLTWAQDIAWEDYTDPWNARTAESGYPTTLFGSDNGIVYQLNTSGADAGVAIEFEAIGVQMNPYTKEGREARLGWIDFLCDVDANITFDVLSYLNTDTSAFQTVTITCRAVEGSDSIAWYRVYVNAVGFFHRFEITNNASSNRPRIHAFQPYFEPAGRRAVA</sequence>